<accession>A0ABQ9EGI4</accession>
<evidence type="ECO:0000313" key="6">
    <source>
        <dbReference type="EMBL" id="KAJ8304402.1"/>
    </source>
</evidence>
<keyword evidence="2" id="KW-0863">Zinc-finger</keyword>
<protein>
    <recommendedName>
        <fullName evidence="5">THAP-type domain-containing protein</fullName>
    </recommendedName>
</protein>
<comment type="caution">
    <text evidence="6">The sequence shown here is derived from an EMBL/GenBank/DDBJ whole genome shotgun (WGS) entry which is preliminary data.</text>
</comment>
<dbReference type="PANTHER" id="PTHR46600">
    <property type="entry name" value="THAP DOMAIN-CONTAINING"/>
    <property type="match status" value="1"/>
</dbReference>
<evidence type="ECO:0000256" key="1">
    <source>
        <dbReference type="ARBA" id="ARBA00022723"/>
    </source>
</evidence>
<organism evidence="6 7">
    <name type="scientific">Tegillarca granosa</name>
    <name type="common">Malaysian cockle</name>
    <name type="synonym">Anadara granosa</name>
    <dbReference type="NCBI Taxonomy" id="220873"/>
    <lineage>
        <taxon>Eukaryota</taxon>
        <taxon>Metazoa</taxon>
        <taxon>Spiralia</taxon>
        <taxon>Lophotrochozoa</taxon>
        <taxon>Mollusca</taxon>
        <taxon>Bivalvia</taxon>
        <taxon>Autobranchia</taxon>
        <taxon>Pteriomorphia</taxon>
        <taxon>Arcoida</taxon>
        <taxon>Arcoidea</taxon>
        <taxon>Arcidae</taxon>
        <taxon>Tegillarca</taxon>
    </lineage>
</organism>
<keyword evidence="3" id="KW-0862">Zinc</keyword>
<keyword evidence="4" id="KW-0238">DNA-binding</keyword>
<evidence type="ECO:0000313" key="7">
    <source>
        <dbReference type="Proteomes" id="UP001217089"/>
    </source>
</evidence>
<dbReference type="InterPro" id="IPR006612">
    <property type="entry name" value="THAP_Znf"/>
</dbReference>
<gene>
    <name evidence="6" type="ORF">KUTeg_017985</name>
</gene>
<dbReference type="Pfam" id="PF05485">
    <property type="entry name" value="THAP"/>
    <property type="match status" value="1"/>
</dbReference>
<evidence type="ECO:0000256" key="3">
    <source>
        <dbReference type="ARBA" id="ARBA00022833"/>
    </source>
</evidence>
<keyword evidence="7" id="KW-1185">Reference proteome</keyword>
<dbReference type="InterPro" id="IPR026516">
    <property type="entry name" value="THAP1/10"/>
</dbReference>
<dbReference type="SUPFAM" id="SSF57716">
    <property type="entry name" value="Glucocorticoid receptor-like (DNA-binding domain)"/>
    <property type="match status" value="1"/>
</dbReference>
<feature type="domain" description="THAP-type" evidence="5">
    <location>
        <begin position="19"/>
        <end position="88"/>
    </location>
</feature>
<sequence>MNQEFWFGLKQKLIVNSKQHCCVPLCTFDARYNPNLNFHHIPKDPDITPSTVVCSKHFKPEDYKSWTPVRKVLNKNAIPSIFDWSKEGNTRRALKRKIVETVSGSLVGDIAIQPSESTSKSSDSMTLAIQDNFGSEEQEKDRKIHELLKQVEMKTKECDALKSPLQLEKFGVNHFSFDNSMIRFYSGTLEVLGHLISNKPKGGLRSGLSPVMCPQEAEVPIGHVQFADLMETVTRFTDFG</sequence>
<dbReference type="PANTHER" id="PTHR46600:SF7">
    <property type="entry name" value="SI:DKEY-228B2.6-RELATED"/>
    <property type="match status" value="1"/>
</dbReference>
<evidence type="ECO:0000259" key="5">
    <source>
        <dbReference type="SMART" id="SM00980"/>
    </source>
</evidence>
<evidence type="ECO:0000256" key="2">
    <source>
        <dbReference type="ARBA" id="ARBA00022771"/>
    </source>
</evidence>
<reference evidence="6 7" key="1">
    <citation type="submission" date="2022-12" db="EMBL/GenBank/DDBJ databases">
        <title>Chromosome-level genome of Tegillarca granosa.</title>
        <authorList>
            <person name="Kim J."/>
        </authorList>
    </citation>
    <scope>NUCLEOTIDE SEQUENCE [LARGE SCALE GENOMIC DNA]</scope>
    <source>
        <strain evidence="6">Teg-2019</strain>
        <tissue evidence="6">Adductor muscle</tissue>
    </source>
</reference>
<proteinExistence type="predicted"/>
<evidence type="ECO:0000256" key="4">
    <source>
        <dbReference type="ARBA" id="ARBA00023125"/>
    </source>
</evidence>
<keyword evidence="1" id="KW-0479">Metal-binding</keyword>
<dbReference type="Proteomes" id="UP001217089">
    <property type="component" value="Unassembled WGS sequence"/>
</dbReference>
<dbReference type="SMART" id="SM00980">
    <property type="entry name" value="THAP"/>
    <property type="match status" value="1"/>
</dbReference>
<name>A0ABQ9EGI4_TEGGR</name>
<dbReference type="EMBL" id="JARBDR010000903">
    <property type="protein sequence ID" value="KAJ8304402.1"/>
    <property type="molecule type" value="Genomic_DNA"/>
</dbReference>